<evidence type="ECO:0000313" key="1">
    <source>
        <dbReference type="EMBL" id="MBW0527200.1"/>
    </source>
</evidence>
<keyword evidence="2" id="KW-1185">Reference proteome</keyword>
<evidence type="ECO:0000313" key="2">
    <source>
        <dbReference type="Proteomes" id="UP000765509"/>
    </source>
</evidence>
<protein>
    <submittedName>
        <fullName evidence="1">Uncharacterized protein</fullName>
    </submittedName>
</protein>
<gene>
    <name evidence="1" type="ORF">O181_066915</name>
</gene>
<dbReference type="Gene3D" id="3.10.10.10">
    <property type="entry name" value="HIV Type 1 Reverse Transcriptase, subunit A, domain 1"/>
    <property type="match status" value="1"/>
</dbReference>
<name>A0A9Q3I5K2_9BASI</name>
<dbReference type="EMBL" id="AVOT02033309">
    <property type="protein sequence ID" value="MBW0527200.1"/>
    <property type="molecule type" value="Genomic_DNA"/>
</dbReference>
<dbReference type="InterPro" id="IPR043502">
    <property type="entry name" value="DNA/RNA_pol_sf"/>
</dbReference>
<dbReference type="Proteomes" id="UP000765509">
    <property type="component" value="Unassembled WGS sequence"/>
</dbReference>
<dbReference type="OrthoDB" id="2595244at2759"/>
<reference evidence="1" key="1">
    <citation type="submission" date="2021-03" db="EMBL/GenBank/DDBJ databases">
        <title>Draft genome sequence of rust myrtle Austropuccinia psidii MF-1, a brazilian biotype.</title>
        <authorList>
            <person name="Quecine M.C."/>
            <person name="Pachon D.M.R."/>
            <person name="Bonatelli M.L."/>
            <person name="Correr F.H."/>
            <person name="Franceschini L.M."/>
            <person name="Leite T.F."/>
            <person name="Margarido G.R.A."/>
            <person name="Almeida C.A."/>
            <person name="Ferrarezi J.A."/>
            <person name="Labate C.A."/>
        </authorList>
    </citation>
    <scope>NUCLEOTIDE SEQUENCE</scope>
    <source>
        <strain evidence="1">MF-1</strain>
    </source>
</reference>
<organism evidence="1 2">
    <name type="scientific">Austropuccinia psidii MF-1</name>
    <dbReference type="NCBI Taxonomy" id="1389203"/>
    <lineage>
        <taxon>Eukaryota</taxon>
        <taxon>Fungi</taxon>
        <taxon>Dikarya</taxon>
        <taxon>Basidiomycota</taxon>
        <taxon>Pucciniomycotina</taxon>
        <taxon>Pucciniomycetes</taxon>
        <taxon>Pucciniales</taxon>
        <taxon>Sphaerophragmiaceae</taxon>
        <taxon>Austropuccinia</taxon>
    </lineage>
</organism>
<sequence>MFGHEIDISLNIERSYPQLLRRPAYQASPKEREALGIFIKELLDLGVIIKVCQNEEVEITTPVIVAWHNGKSRMIGDFRALKTYTVPDRYPIPRI</sequence>
<dbReference type="AlphaFoldDB" id="A0A9Q3I5K2"/>
<comment type="caution">
    <text evidence="1">The sequence shown here is derived from an EMBL/GenBank/DDBJ whole genome shotgun (WGS) entry which is preliminary data.</text>
</comment>
<dbReference type="SUPFAM" id="SSF56672">
    <property type="entry name" value="DNA/RNA polymerases"/>
    <property type="match status" value="1"/>
</dbReference>
<accession>A0A9Q3I5K2</accession>
<proteinExistence type="predicted"/>